<feature type="domain" description="Spore coat protein U/FanG" evidence="1">
    <location>
        <begin position="38"/>
        <end position="177"/>
    </location>
</feature>
<reference evidence="2 3" key="1">
    <citation type="journal article" date="2014" name="Genome Biol. Evol.">
        <title>Genome degeneration and adaptation in a nascent stage of symbiosis.</title>
        <authorList>
            <person name="Oakeson K.F."/>
            <person name="Gil R."/>
            <person name="Clayton A.L."/>
            <person name="Dunn D.M."/>
            <person name="von Niederhausern A.C."/>
            <person name="Hamil C."/>
            <person name="Aoyagi A."/>
            <person name="Duval B."/>
            <person name="Baca A."/>
            <person name="Silva F.J."/>
            <person name="Vallier A."/>
            <person name="Jackson D.G."/>
            <person name="Latorre A."/>
            <person name="Weiss R.B."/>
            <person name="Heddi A."/>
            <person name="Moya A."/>
            <person name="Dale C."/>
        </authorList>
    </citation>
    <scope>NUCLEOTIDE SEQUENCE [LARGE SCALE GENOMIC DNA]</scope>
    <source>
        <strain evidence="2 3">HS1</strain>
    </source>
</reference>
<name>W0HUA5_9GAMM</name>
<dbReference type="Proteomes" id="UP000019028">
    <property type="component" value="Chromosome"/>
</dbReference>
<gene>
    <name evidence="2" type="ORF">Sant_2299</name>
</gene>
<dbReference type="SMART" id="SM00972">
    <property type="entry name" value="SCPU"/>
    <property type="match status" value="1"/>
</dbReference>
<organism evidence="2 3">
    <name type="scientific">Sodalis praecaptivus</name>
    <dbReference type="NCBI Taxonomy" id="1239307"/>
    <lineage>
        <taxon>Bacteria</taxon>
        <taxon>Pseudomonadati</taxon>
        <taxon>Pseudomonadota</taxon>
        <taxon>Gammaproteobacteria</taxon>
        <taxon>Enterobacterales</taxon>
        <taxon>Bruguierivoracaceae</taxon>
        <taxon>Sodalis</taxon>
    </lineage>
</organism>
<dbReference type="AlphaFoldDB" id="W0HUA5"/>
<dbReference type="InterPro" id="IPR053167">
    <property type="entry name" value="Spore_coat_component"/>
</dbReference>
<proteinExistence type="predicted"/>
<dbReference type="PANTHER" id="PTHR37089:SF3">
    <property type="entry name" value="EXPORTED PROTEIN"/>
    <property type="match status" value="1"/>
</dbReference>
<protein>
    <submittedName>
        <fullName evidence="2">Putative type I pili</fullName>
    </submittedName>
</protein>
<dbReference type="PANTHER" id="PTHR37089">
    <property type="entry name" value="PROTEIN U-RELATED"/>
    <property type="match status" value="1"/>
</dbReference>
<evidence type="ECO:0000259" key="1">
    <source>
        <dbReference type="Pfam" id="PF05229"/>
    </source>
</evidence>
<keyword evidence="3" id="KW-1185">Reference proteome</keyword>
<dbReference type="EMBL" id="CP006569">
    <property type="protein sequence ID" value="AHF77344.1"/>
    <property type="molecule type" value="Genomic_DNA"/>
</dbReference>
<dbReference type="PATRIC" id="fig|1239307.3.peg.2546"/>
<dbReference type="Pfam" id="PF05229">
    <property type="entry name" value="SCPU"/>
    <property type="match status" value="1"/>
</dbReference>
<dbReference type="KEGG" id="sod:Sant_2299"/>
<evidence type="ECO:0000313" key="3">
    <source>
        <dbReference type="Proteomes" id="UP000019028"/>
    </source>
</evidence>
<sequence length="180" mass="18783">MRQGAGRERVTKGATERGGLGLLFAGVVTFQAAALPNQSFQVTATVVDGCLITGGPAIGKLDFGSRAGSDRQRFTAAMVQNTAFTLACTPGTTLTLRIDGGSHYTNQRNLQRVGGTTLIGYQLYRDAGLTSAGAIPVGQNVPLTYSDANHIVLPVYGALHLSGMSPAGTYTDTLTVTMSW</sequence>
<dbReference type="InterPro" id="IPR007893">
    <property type="entry name" value="Spore_coat_U/FanG"/>
</dbReference>
<dbReference type="HOGENOM" id="CLU_103262_3_1_6"/>
<accession>W0HUA5</accession>
<evidence type="ECO:0000313" key="2">
    <source>
        <dbReference type="EMBL" id="AHF77344.1"/>
    </source>
</evidence>